<reference evidence="1 2" key="1">
    <citation type="submission" date="2015-06" db="EMBL/GenBank/DDBJ databases">
        <title>Prevotella sp. 109, sp. nov., a novel member of the family Prevotellaceae isolated from human faeces.</title>
        <authorList>
            <person name="Shkoporov A.N."/>
            <person name="Chaplin A.V."/>
            <person name="Kafarskaia L.I."/>
            <person name="Efimov B.A."/>
        </authorList>
    </citation>
    <scope>NUCLEOTIDE SEQUENCE [LARGE SCALE GENOMIC DNA]</scope>
    <source>
        <strain evidence="1 2">109</strain>
    </source>
</reference>
<evidence type="ECO:0000313" key="1">
    <source>
        <dbReference type="EMBL" id="KOO68365.1"/>
    </source>
</evidence>
<keyword evidence="2" id="KW-1185">Reference proteome</keyword>
<name>A0A8E1QX92_9BACT</name>
<gene>
    <name evidence="1" type="ORF">ACU52_08320</name>
</gene>
<organism evidence="1 2">
    <name type="scientific">Xylanibacter rarus</name>
    <dbReference type="NCBI Taxonomy" id="1676614"/>
    <lineage>
        <taxon>Bacteria</taxon>
        <taxon>Pseudomonadati</taxon>
        <taxon>Bacteroidota</taxon>
        <taxon>Bacteroidia</taxon>
        <taxon>Bacteroidales</taxon>
        <taxon>Prevotellaceae</taxon>
        <taxon>Xylanibacter</taxon>
    </lineage>
</organism>
<comment type="caution">
    <text evidence="1">The sequence shown here is derived from an EMBL/GenBank/DDBJ whole genome shotgun (WGS) entry which is preliminary data.</text>
</comment>
<dbReference type="AlphaFoldDB" id="A0A8E1QX92"/>
<dbReference type="Proteomes" id="UP000036951">
    <property type="component" value="Unassembled WGS sequence"/>
</dbReference>
<proteinExistence type="predicted"/>
<evidence type="ECO:0000313" key="2">
    <source>
        <dbReference type="Proteomes" id="UP000036951"/>
    </source>
</evidence>
<protein>
    <submittedName>
        <fullName evidence="1">Uncharacterized protein</fullName>
    </submittedName>
</protein>
<sequence>MKQETINKQKQYDKKGMCLRRIPFLYLYKQNSRKDNDRLLQTSSKTRDVINKRPGSTLFQNKDI</sequence>
<dbReference type="EMBL" id="LFQU01000014">
    <property type="protein sequence ID" value="KOO68365.1"/>
    <property type="molecule type" value="Genomic_DNA"/>
</dbReference>
<accession>A0A8E1QX92</accession>